<protein>
    <submittedName>
        <fullName evidence="2">Uncharacterized protein</fullName>
    </submittedName>
</protein>
<comment type="caution">
    <text evidence="2">The sequence shown here is derived from an EMBL/GenBank/DDBJ whole genome shotgun (WGS) entry which is preliminary data.</text>
</comment>
<keyword evidence="1" id="KW-0472">Membrane</keyword>
<keyword evidence="1" id="KW-0812">Transmembrane</keyword>
<evidence type="ECO:0000256" key="1">
    <source>
        <dbReference type="SAM" id="Phobius"/>
    </source>
</evidence>
<sequence length="124" mass="14119">MNKKQYHPHNYCYIQPKYNDTLERIVLDSKLDISNYILSVTPSEEVRQNVEAWVGKNRERTRSKIASRLLAMFATSLVTTFVLVGVSSLMPNSDRGLLKDLIPLIITPQVGLLGVTIGFYFDKD</sequence>
<organism evidence="2 3">
    <name type="scientific">Microcoleus anatoxicus PTRS2</name>
    <dbReference type="NCBI Taxonomy" id="2705321"/>
    <lineage>
        <taxon>Bacteria</taxon>
        <taxon>Bacillati</taxon>
        <taxon>Cyanobacteriota</taxon>
        <taxon>Cyanophyceae</taxon>
        <taxon>Oscillatoriophycideae</taxon>
        <taxon>Oscillatoriales</taxon>
        <taxon>Microcoleaceae</taxon>
        <taxon>Microcoleus</taxon>
        <taxon>Microcoleus anatoxicus</taxon>
    </lineage>
</organism>
<dbReference type="Proteomes" id="UP001384579">
    <property type="component" value="Unassembled WGS sequence"/>
</dbReference>
<evidence type="ECO:0000313" key="3">
    <source>
        <dbReference type="Proteomes" id="UP001384579"/>
    </source>
</evidence>
<feature type="transmembrane region" description="Helical" evidence="1">
    <location>
        <begin position="101"/>
        <end position="121"/>
    </location>
</feature>
<evidence type="ECO:0000313" key="2">
    <source>
        <dbReference type="EMBL" id="MEK0188754.1"/>
    </source>
</evidence>
<accession>A0ABU8YWG0</accession>
<dbReference type="EMBL" id="JBBLXS010000743">
    <property type="protein sequence ID" value="MEK0188754.1"/>
    <property type="molecule type" value="Genomic_DNA"/>
</dbReference>
<keyword evidence="1" id="KW-1133">Transmembrane helix</keyword>
<reference evidence="2 3" key="1">
    <citation type="journal article" date="2020" name="Harmful Algae">
        <title>Molecular and morphological characterization of a novel dihydroanatoxin-a producing Microcoleus species (cyanobacteria) from the Russian River, California, USA.</title>
        <authorList>
            <person name="Conklin K.Y."/>
            <person name="Stancheva R."/>
            <person name="Otten T.G."/>
            <person name="Fadness R."/>
            <person name="Boyer G.L."/>
            <person name="Read B."/>
            <person name="Zhang X."/>
            <person name="Sheath R.G."/>
        </authorList>
    </citation>
    <scope>NUCLEOTIDE SEQUENCE [LARGE SCALE GENOMIC DNA]</scope>
    <source>
        <strain evidence="2 3">PTRS2</strain>
    </source>
</reference>
<name>A0ABU8YWG0_9CYAN</name>
<proteinExistence type="predicted"/>
<feature type="transmembrane region" description="Helical" evidence="1">
    <location>
        <begin position="69"/>
        <end position="89"/>
    </location>
</feature>
<dbReference type="RefSeq" id="WP_340520805.1">
    <property type="nucleotide sequence ID" value="NZ_JBBLXS010000743.1"/>
</dbReference>
<keyword evidence="3" id="KW-1185">Reference proteome</keyword>
<gene>
    <name evidence="2" type="ORF">WMG39_28480</name>
</gene>